<protein>
    <submittedName>
        <fullName evidence="3">Uncharacterized protein</fullName>
    </submittedName>
</protein>
<feature type="region of interest" description="Disordered" evidence="1">
    <location>
        <begin position="236"/>
        <end position="263"/>
    </location>
</feature>
<gene>
    <name evidence="3" type="ORF">BOTBODRAFT_182769</name>
</gene>
<keyword evidence="2" id="KW-0472">Membrane</keyword>
<feature type="compositionally biased region" description="Low complexity" evidence="1">
    <location>
        <begin position="115"/>
        <end position="131"/>
    </location>
</feature>
<evidence type="ECO:0000256" key="1">
    <source>
        <dbReference type="SAM" id="MobiDB-lite"/>
    </source>
</evidence>
<feature type="region of interest" description="Disordered" evidence="1">
    <location>
        <begin position="402"/>
        <end position="433"/>
    </location>
</feature>
<evidence type="ECO:0000256" key="2">
    <source>
        <dbReference type="SAM" id="Phobius"/>
    </source>
</evidence>
<feature type="compositionally biased region" description="Basic and acidic residues" evidence="1">
    <location>
        <begin position="415"/>
        <end position="424"/>
    </location>
</feature>
<dbReference type="HOGENOM" id="CLU_368410_0_0_1"/>
<sequence length="756" mass="79959">MPAVMKPIGLGIFGLSDFDDESLVQQSPQAHDARRERDGIDHSADRFASSPPCLQNAHKAHDLRTSSGDYDRSFARRAAQPQRTTPSSSATLNSPAPGPTTRVDALSPQPTRIIPHTPHPSSSLSPLTSTPLLPPTPTLLPSADSGVAATMQTQGEGHQGNTSLTTSIAVGIVLGVALIAGIGALIVGFFLWRGGCRRVKDSGRDFEDSKARKESLEDDIGEKINRKVMFNEGSARRAIPGGYPKRKNDYTSRPRRNTGSNMLDTALLPPVHQQISAPPPSVRAVRPRYAYSAGTPNGSPRLPSHSTMYPTHQSSFPVTPTLTPHLSLASPASLRLCFPSSAPPSPALVFTPTALTFGAHVEPGPAISSPRRLVALNTSPHSSGSSLASIPANASHAFENGSLSSESFESTDPSDFSHESRDTDGSVPTVEPTNSETKLANLVAMVTSYMGDATEAAIKTDSELGSEEMIVTEPIEIDPRDHLLPSFKDEDLYPTSMLPSSASSQYILPAPSTFFSRADSLAPSDSDTSDGSIFLKPDTASASTSTSASTLDISGFAAQGSGSGLLTESALPPPSIIVSLPSSKKLGSLWGDDDEQAEWGAELRGGGARCAKEEAEGYASDEQEDPFFYDGAQFKFLTPTIPVKGLPIQGGNAGALKKHPIPSPSTAPSTLSTPSASLRPEVYVPTDNQHATSAHIKRASFPLASFSLRDTYGDNDGARATSLMLESDFSLEFEGSEWAETTLGEMKRKESIVAEA</sequence>
<proteinExistence type="predicted"/>
<feature type="region of interest" description="Disordered" evidence="1">
    <location>
        <begin position="23"/>
        <end position="143"/>
    </location>
</feature>
<evidence type="ECO:0000313" key="3">
    <source>
        <dbReference type="EMBL" id="KDQ21436.1"/>
    </source>
</evidence>
<keyword evidence="2" id="KW-0812">Transmembrane</keyword>
<feature type="compositionally biased region" description="Polar residues" evidence="1">
    <location>
        <begin position="81"/>
        <end position="94"/>
    </location>
</feature>
<evidence type="ECO:0000313" key="4">
    <source>
        <dbReference type="Proteomes" id="UP000027195"/>
    </source>
</evidence>
<feature type="compositionally biased region" description="Low complexity" evidence="1">
    <location>
        <begin position="664"/>
        <end position="677"/>
    </location>
</feature>
<dbReference type="EMBL" id="KL198016">
    <property type="protein sequence ID" value="KDQ21436.1"/>
    <property type="molecule type" value="Genomic_DNA"/>
</dbReference>
<dbReference type="AlphaFoldDB" id="A0A067NCE1"/>
<feature type="transmembrane region" description="Helical" evidence="2">
    <location>
        <begin position="168"/>
        <end position="192"/>
    </location>
</feature>
<reference evidence="4" key="1">
    <citation type="journal article" date="2014" name="Proc. Natl. Acad. Sci. U.S.A.">
        <title>Extensive sampling of basidiomycete genomes demonstrates inadequacy of the white-rot/brown-rot paradigm for wood decay fungi.</title>
        <authorList>
            <person name="Riley R."/>
            <person name="Salamov A.A."/>
            <person name="Brown D.W."/>
            <person name="Nagy L.G."/>
            <person name="Floudas D."/>
            <person name="Held B.W."/>
            <person name="Levasseur A."/>
            <person name="Lombard V."/>
            <person name="Morin E."/>
            <person name="Otillar R."/>
            <person name="Lindquist E.A."/>
            <person name="Sun H."/>
            <person name="LaButti K.M."/>
            <person name="Schmutz J."/>
            <person name="Jabbour D."/>
            <person name="Luo H."/>
            <person name="Baker S.E."/>
            <person name="Pisabarro A.G."/>
            <person name="Walton J.D."/>
            <person name="Blanchette R.A."/>
            <person name="Henrissat B."/>
            <person name="Martin F."/>
            <person name="Cullen D."/>
            <person name="Hibbett D.S."/>
            <person name="Grigoriev I.V."/>
        </authorList>
    </citation>
    <scope>NUCLEOTIDE SEQUENCE [LARGE SCALE GENOMIC DNA]</scope>
    <source>
        <strain evidence="4">FD-172 SS1</strain>
    </source>
</reference>
<keyword evidence="4" id="KW-1185">Reference proteome</keyword>
<dbReference type="CDD" id="cd12087">
    <property type="entry name" value="TM_EGFR-like"/>
    <property type="match status" value="1"/>
</dbReference>
<dbReference type="InParanoid" id="A0A067NCE1"/>
<organism evidence="3 4">
    <name type="scientific">Botryobasidium botryosum (strain FD-172 SS1)</name>
    <dbReference type="NCBI Taxonomy" id="930990"/>
    <lineage>
        <taxon>Eukaryota</taxon>
        <taxon>Fungi</taxon>
        <taxon>Dikarya</taxon>
        <taxon>Basidiomycota</taxon>
        <taxon>Agaricomycotina</taxon>
        <taxon>Agaricomycetes</taxon>
        <taxon>Cantharellales</taxon>
        <taxon>Botryobasidiaceae</taxon>
        <taxon>Botryobasidium</taxon>
    </lineage>
</organism>
<accession>A0A067NCE1</accession>
<dbReference type="Proteomes" id="UP000027195">
    <property type="component" value="Unassembled WGS sequence"/>
</dbReference>
<keyword evidence="2" id="KW-1133">Transmembrane helix</keyword>
<name>A0A067NCE1_BOTB1</name>
<feature type="region of interest" description="Disordered" evidence="1">
    <location>
        <begin position="654"/>
        <end position="677"/>
    </location>
</feature>
<feature type="compositionally biased region" description="Polar residues" evidence="1">
    <location>
        <begin position="402"/>
        <end position="414"/>
    </location>
</feature>
<feature type="compositionally biased region" description="Basic and acidic residues" evidence="1">
    <location>
        <begin position="59"/>
        <end position="74"/>
    </location>
</feature>
<feature type="compositionally biased region" description="Basic and acidic residues" evidence="1">
    <location>
        <begin position="31"/>
        <end position="45"/>
    </location>
</feature>